<feature type="region of interest" description="Disordered" evidence="12">
    <location>
        <begin position="592"/>
        <end position="711"/>
    </location>
</feature>
<dbReference type="InterPro" id="IPR050238">
    <property type="entry name" value="DNA_Rep/Repair_Clamp_Loader"/>
</dbReference>
<dbReference type="SMART" id="SM00382">
    <property type="entry name" value="AAA"/>
    <property type="match status" value="1"/>
</dbReference>
<evidence type="ECO:0000256" key="4">
    <source>
        <dbReference type="ARBA" id="ARBA00022695"/>
    </source>
</evidence>
<evidence type="ECO:0000256" key="6">
    <source>
        <dbReference type="ARBA" id="ARBA00022723"/>
    </source>
</evidence>
<dbReference type="AlphaFoldDB" id="A0A1M5RMI0"/>
<keyword evidence="9" id="KW-0067">ATP-binding</keyword>
<dbReference type="RefSeq" id="WP_067658883.1">
    <property type="nucleotide sequence ID" value="NZ_FQXG01000002.1"/>
</dbReference>
<dbReference type="InterPro" id="IPR021029">
    <property type="entry name" value="DNA_pol_III_tau_dom-5"/>
</dbReference>
<evidence type="ECO:0000256" key="9">
    <source>
        <dbReference type="ARBA" id="ARBA00022840"/>
    </source>
</evidence>
<dbReference type="FunFam" id="1.10.8.60:FF:000013">
    <property type="entry name" value="DNA polymerase III subunit gamma/tau"/>
    <property type="match status" value="1"/>
</dbReference>
<dbReference type="SUPFAM" id="SSF48019">
    <property type="entry name" value="post-AAA+ oligomerization domain-like"/>
    <property type="match status" value="1"/>
</dbReference>
<feature type="compositionally biased region" description="Low complexity" evidence="12">
    <location>
        <begin position="699"/>
        <end position="711"/>
    </location>
</feature>
<evidence type="ECO:0000256" key="10">
    <source>
        <dbReference type="ARBA" id="ARBA00022932"/>
    </source>
</evidence>
<feature type="domain" description="AAA+ ATPase" evidence="13">
    <location>
        <begin position="37"/>
        <end position="178"/>
    </location>
</feature>
<keyword evidence="6" id="KW-0479">Metal-binding</keyword>
<dbReference type="Proteomes" id="UP000184268">
    <property type="component" value="Unassembled WGS sequence"/>
</dbReference>
<dbReference type="Gene3D" id="3.30.300.150">
    <property type="entry name" value="DNA polymerase III, tau subunit, domain V"/>
    <property type="match status" value="1"/>
</dbReference>
<dbReference type="SUPFAM" id="SSF52540">
    <property type="entry name" value="P-loop containing nucleoside triphosphate hydrolases"/>
    <property type="match status" value="1"/>
</dbReference>
<dbReference type="Gene3D" id="1.20.272.10">
    <property type="match status" value="1"/>
</dbReference>
<evidence type="ECO:0000256" key="11">
    <source>
        <dbReference type="ARBA" id="ARBA00049244"/>
    </source>
</evidence>
<dbReference type="InterPro" id="IPR045085">
    <property type="entry name" value="HLD_clamp_pol_III_gamma_tau"/>
</dbReference>
<dbReference type="CDD" id="cd00009">
    <property type="entry name" value="AAA"/>
    <property type="match status" value="1"/>
</dbReference>
<dbReference type="GO" id="GO:0046872">
    <property type="term" value="F:metal ion binding"/>
    <property type="evidence" value="ECO:0007669"/>
    <property type="project" value="UniProtKB-KW"/>
</dbReference>
<feature type="region of interest" description="Disordered" evidence="12">
    <location>
        <begin position="384"/>
        <end position="578"/>
    </location>
</feature>
<comment type="catalytic activity">
    <reaction evidence="11">
        <text>DNA(n) + a 2'-deoxyribonucleoside 5'-triphosphate = DNA(n+1) + diphosphate</text>
        <dbReference type="Rhea" id="RHEA:22508"/>
        <dbReference type="Rhea" id="RHEA-COMP:17339"/>
        <dbReference type="Rhea" id="RHEA-COMP:17340"/>
        <dbReference type="ChEBI" id="CHEBI:33019"/>
        <dbReference type="ChEBI" id="CHEBI:61560"/>
        <dbReference type="ChEBI" id="CHEBI:173112"/>
        <dbReference type="EC" id="2.7.7.7"/>
    </reaction>
</comment>
<name>A0A1M5RMI0_9GAMM</name>
<dbReference type="PRINTS" id="PR00300">
    <property type="entry name" value="CLPPROTEASEA"/>
</dbReference>
<dbReference type="OrthoDB" id="9810148at2"/>
<dbReference type="GO" id="GO:0003677">
    <property type="term" value="F:DNA binding"/>
    <property type="evidence" value="ECO:0007669"/>
    <property type="project" value="InterPro"/>
</dbReference>
<keyword evidence="3" id="KW-0808">Transferase</keyword>
<evidence type="ECO:0000259" key="13">
    <source>
        <dbReference type="SMART" id="SM00382"/>
    </source>
</evidence>
<feature type="compositionally biased region" description="Polar residues" evidence="12">
    <location>
        <begin position="456"/>
        <end position="465"/>
    </location>
</feature>
<dbReference type="Gene3D" id="1.10.8.60">
    <property type="match status" value="1"/>
</dbReference>
<dbReference type="GO" id="GO:0006261">
    <property type="term" value="P:DNA-templated DNA replication"/>
    <property type="evidence" value="ECO:0007669"/>
    <property type="project" value="TreeGrafter"/>
</dbReference>
<keyword evidence="10" id="KW-0239">DNA-directed DNA polymerase</keyword>
<protein>
    <recommendedName>
        <fullName evidence="2">DNA-directed DNA polymerase</fullName>
        <ecNumber evidence="2">2.7.7.7</ecNumber>
    </recommendedName>
</protein>
<dbReference type="FunFam" id="3.40.50.300:FF:000014">
    <property type="entry name" value="DNA polymerase III subunit gamma/tau"/>
    <property type="match status" value="1"/>
</dbReference>
<dbReference type="Gene3D" id="3.40.50.300">
    <property type="entry name" value="P-loop containing nucleotide triphosphate hydrolases"/>
    <property type="match status" value="1"/>
</dbReference>
<evidence type="ECO:0000256" key="7">
    <source>
        <dbReference type="ARBA" id="ARBA00022741"/>
    </source>
</evidence>
<dbReference type="InterPro" id="IPR027417">
    <property type="entry name" value="P-loop_NTPase"/>
</dbReference>
<sequence>MSYQVLARKWRPAAFDQVVGQEHVLKALTHALENNRLHHAYLFTGTRGVGKTSIARLLAKGLNCEQGVTATPCGQCNNCVEISQGRFVDLLEIDAASRTKVDDTREILDNVQYQPVRGRYKVYLIDEVHMLSRHSFNALLKTLEEPPEHVKFLLATTDPQKLPVTVLSRCLQFNLKSVTPKRISAHLAKVLDAEAIPYEPAALELLAQAADGSVRDGMSLTDQAIAHGSGRLDLAQVQGMLGTLDSGYAVRLLDSLCQGEPQQMLDLLDEIEAFAPDHDDLLRQMAAVLHQAALRQFNLKTQSHQLDEAGLTALAAQLDREQLQLWYQILTQGRKDLPLAPDPRSGVEMTLLRALAFAPAEPVSPMLARPTEAPTHVAAPQHTEAVRPAATQPDAAQSEPVQPEPVQPEPEEPEPEQQKPVQPESKPAVTKPEQAVAVAAEPEPAPAQEVAAQPAKSSPTPSSEPDSVAEEGVEAQALVAEQAHIEAQAQTPTQSAPSQSAPSTQAASSQSAAPRPDQILDPSLGYEPPPLEQDPEAMAAEQAMLMAQAEEMMSSPQMESAPPSSAPAMAPEAPAQPTVPVTDLVSQVLANQSNLRKRFGSEEPTEEAAAAATPKPAPTPAVSKRPAAEPAGEPQATEPEPAKRATEQATAPPGGKPEAVADAVAAELDRPPWHTEDHPASESQAKPAIETAAEPVAQPASPTAPVAEPVSPVEPEPVAEVAPVAMPEASEAVELDRQWYQAMAKLGIGARPRQLAINSVLEREGEQVVLYLRPDQRHLNNESVVAPLQQSLETLWQQSVQLRIEVADQPGRETPLEIRRRRHKEKLVQAREDLLADPAMIWLQNEMGASLIEESVNYQAPEGGEGR</sequence>
<dbReference type="FunFam" id="1.20.272.10:FF:000003">
    <property type="entry name" value="DNA polymerase III subunit gamma/tau"/>
    <property type="match status" value="1"/>
</dbReference>
<keyword evidence="7" id="KW-0547">Nucleotide-binding</keyword>
<dbReference type="InterPro" id="IPR012763">
    <property type="entry name" value="DNA_pol_III_sug/sutau_N"/>
</dbReference>
<dbReference type="Pfam" id="PF12170">
    <property type="entry name" value="DNA_pol3_tau_5"/>
    <property type="match status" value="1"/>
</dbReference>
<dbReference type="InterPro" id="IPR008921">
    <property type="entry name" value="DNA_pol3_clamp-load_cplx_C"/>
</dbReference>
<dbReference type="InterPro" id="IPR001270">
    <property type="entry name" value="ClpA/B"/>
</dbReference>
<dbReference type="GO" id="GO:0005524">
    <property type="term" value="F:ATP binding"/>
    <property type="evidence" value="ECO:0007669"/>
    <property type="project" value="UniProtKB-KW"/>
</dbReference>
<dbReference type="PANTHER" id="PTHR11669">
    <property type="entry name" value="REPLICATION FACTOR C / DNA POLYMERASE III GAMMA-TAU SUBUNIT"/>
    <property type="match status" value="1"/>
</dbReference>
<evidence type="ECO:0000256" key="8">
    <source>
        <dbReference type="ARBA" id="ARBA00022833"/>
    </source>
</evidence>
<evidence type="ECO:0000256" key="12">
    <source>
        <dbReference type="SAM" id="MobiDB-lite"/>
    </source>
</evidence>
<dbReference type="CDD" id="cd18137">
    <property type="entry name" value="HLD_clamp_pol_III_gamma_tau"/>
    <property type="match status" value="1"/>
</dbReference>
<dbReference type="EMBL" id="FQXG01000002">
    <property type="protein sequence ID" value="SHH27103.1"/>
    <property type="molecule type" value="Genomic_DNA"/>
</dbReference>
<dbReference type="Pfam" id="PF12169">
    <property type="entry name" value="DNA_pol3_gamma3"/>
    <property type="match status" value="1"/>
</dbReference>
<feature type="compositionally biased region" description="Basic and acidic residues" evidence="12">
    <location>
        <begin position="667"/>
        <end position="680"/>
    </location>
</feature>
<dbReference type="GO" id="GO:0003887">
    <property type="term" value="F:DNA-directed DNA polymerase activity"/>
    <property type="evidence" value="ECO:0007669"/>
    <property type="project" value="UniProtKB-KW"/>
</dbReference>
<evidence type="ECO:0000256" key="5">
    <source>
        <dbReference type="ARBA" id="ARBA00022705"/>
    </source>
</evidence>
<dbReference type="Pfam" id="PF22608">
    <property type="entry name" value="DNAX_ATPase_lid"/>
    <property type="match status" value="1"/>
</dbReference>
<feature type="compositionally biased region" description="Low complexity" evidence="12">
    <location>
        <begin position="418"/>
        <end position="455"/>
    </location>
</feature>
<dbReference type="InterPro" id="IPR022754">
    <property type="entry name" value="DNA_pol_III_gamma-3"/>
</dbReference>
<evidence type="ECO:0000256" key="2">
    <source>
        <dbReference type="ARBA" id="ARBA00012417"/>
    </source>
</evidence>
<evidence type="ECO:0000256" key="3">
    <source>
        <dbReference type="ARBA" id="ARBA00022679"/>
    </source>
</evidence>
<keyword evidence="5" id="KW-0235">DNA replication</keyword>
<keyword evidence="8" id="KW-0862">Zinc</keyword>
<dbReference type="GO" id="GO:0009360">
    <property type="term" value="C:DNA polymerase III complex"/>
    <property type="evidence" value="ECO:0007669"/>
    <property type="project" value="InterPro"/>
</dbReference>
<dbReference type="EC" id="2.7.7.7" evidence="2"/>
<organism evidence="14 15">
    <name type="scientific">Ferrimonas marina</name>
    <dbReference type="NCBI Taxonomy" id="299255"/>
    <lineage>
        <taxon>Bacteria</taxon>
        <taxon>Pseudomonadati</taxon>
        <taxon>Pseudomonadota</taxon>
        <taxon>Gammaproteobacteria</taxon>
        <taxon>Alteromonadales</taxon>
        <taxon>Ferrimonadaceae</taxon>
        <taxon>Ferrimonas</taxon>
    </lineage>
</organism>
<evidence type="ECO:0000256" key="1">
    <source>
        <dbReference type="ARBA" id="ARBA00006360"/>
    </source>
</evidence>
<dbReference type="Pfam" id="PF13177">
    <property type="entry name" value="DNA_pol3_delta2"/>
    <property type="match status" value="1"/>
</dbReference>
<dbReference type="InterPro" id="IPR038249">
    <property type="entry name" value="PolIII_tau_V_sf"/>
</dbReference>
<dbReference type="InterPro" id="IPR003593">
    <property type="entry name" value="AAA+_ATPase"/>
</dbReference>
<keyword evidence="4" id="KW-0548">Nucleotidyltransferase</keyword>
<dbReference type="PANTHER" id="PTHR11669:SF0">
    <property type="entry name" value="PROTEIN STICHEL-LIKE 2"/>
    <property type="match status" value="1"/>
</dbReference>
<reference evidence="15" key="1">
    <citation type="submission" date="2016-11" db="EMBL/GenBank/DDBJ databases">
        <authorList>
            <person name="Varghese N."/>
            <person name="Submissions S."/>
        </authorList>
    </citation>
    <scope>NUCLEOTIDE SEQUENCE [LARGE SCALE GENOMIC DNA]</scope>
    <source>
        <strain evidence="15">DSM 16917</strain>
    </source>
</reference>
<feature type="compositionally biased region" description="Low complexity" evidence="12">
    <location>
        <begin position="487"/>
        <end position="514"/>
    </location>
</feature>
<feature type="compositionally biased region" description="Low complexity" evidence="12">
    <location>
        <begin position="536"/>
        <end position="576"/>
    </location>
</feature>
<keyword evidence="15" id="KW-1185">Reference proteome</keyword>
<accession>A0A1M5RMI0</accession>
<proteinExistence type="inferred from homology"/>
<comment type="similarity">
    <text evidence="1">Belongs to the DnaX/STICHEL family.</text>
</comment>
<dbReference type="NCBIfam" id="TIGR02397">
    <property type="entry name" value="dnaX_nterm"/>
    <property type="match status" value="1"/>
</dbReference>
<evidence type="ECO:0000313" key="15">
    <source>
        <dbReference type="Proteomes" id="UP000184268"/>
    </source>
</evidence>
<dbReference type="STRING" id="299255.SAMN02745129_1668"/>
<gene>
    <name evidence="14" type="ORF">SAMN02745129_1668</name>
</gene>
<dbReference type="NCBIfam" id="NF005942">
    <property type="entry name" value="PRK07994.1"/>
    <property type="match status" value="1"/>
</dbReference>
<evidence type="ECO:0000313" key="14">
    <source>
        <dbReference type="EMBL" id="SHH27103.1"/>
    </source>
</evidence>